<dbReference type="InterPro" id="IPR017896">
    <property type="entry name" value="4Fe4S_Fe-S-bd"/>
</dbReference>
<feature type="domain" description="4Fe-4S ferredoxin-type" evidence="4">
    <location>
        <begin position="1"/>
        <end position="29"/>
    </location>
</feature>
<dbReference type="Pfam" id="PF04432">
    <property type="entry name" value="FrhB_FdhB_C"/>
    <property type="match status" value="1"/>
</dbReference>
<feature type="domain" description="4Fe-4S ferredoxin-type" evidence="4">
    <location>
        <begin position="34"/>
        <end position="63"/>
    </location>
</feature>
<dbReference type="Pfam" id="PF04422">
    <property type="entry name" value="FrhB_FdhB_N"/>
    <property type="match status" value="1"/>
</dbReference>
<dbReference type="PANTHER" id="PTHR43193:SF2">
    <property type="entry name" value="POLYFERREDOXIN PROTEIN FWDF"/>
    <property type="match status" value="1"/>
</dbReference>
<reference evidence="5 6" key="1">
    <citation type="submission" date="2015-09" db="EMBL/GenBank/DDBJ databases">
        <authorList>
            <consortium name="Pathogen Informatics"/>
        </authorList>
    </citation>
    <scope>NUCLEOTIDE SEQUENCE [LARGE SCALE GENOMIC DNA]</scope>
    <source>
        <strain evidence="5 6">2789STDY5608863</strain>
    </source>
</reference>
<organism evidence="5 6">
    <name type="scientific">Roseburia faecis</name>
    <dbReference type="NCBI Taxonomy" id="301302"/>
    <lineage>
        <taxon>Bacteria</taxon>
        <taxon>Bacillati</taxon>
        <taxon>Bacillota</taxon>
        <taxon>Clostridia</taxon>
        <taxon>Lachnospirales</taxon>
        <taxon>Lachnospiraceae</taxon>
        <taxon>Roseburia</taxon>
    </lineage>
</organism>
<dbReference type="EMBL" id="CYXV01000015">
    <property type="protein sequence ID" value="CUN15225.1"/>
    <property type="molecule type" value="Genomic_DNA"/>
</dbReference>
<dbReference type="PROSITE" id="PS51379">
    <property type="entry name" value="4FE4S_FER_2"/>
    <property type="match status" value="2"/>
</dbReference>
<sequence>MEICNHLSCTACGACKNVCSKSAISMREDSEGFLYPYIDESSCVNCGLCQKVCPANKDTPVSAATFYMAWHKNDEVLQKSSSGGVFTALADYVLARNGVVFGAVKNPDTQEVCHIMINNVQDLDKLRLSKYYQSDTKNVYQQIRGLLMQDRFVLFSGTACQVAGLYSALDKWKVNREIIRGGASRRLITADVLCHGCTSRKAVSCYIKAKEKQYKKTIKDYYFRVKTKNVGWQSGGGTRMKLEFSDGTYKVEDKASDTFFVGFNNYLFLRESCYQCKYCGTDRISDFTLADFWGVDSHEVPPKQMHLGVSVMCANTDMAKKMLPELSNSLYIEKIDSQKAIPYNLAFSQPGDRPKIRDSIFKRLENQNFDSVVKHACWKYYLKLDVKQTIKKCIGESRYKKMVSKIKVMVGKA</sequence>
<keyword evidence="2" id="KW-0408">Iron</keyword>
<dbReference type="InterPro" id="IPR052977">
    <property type="entry name" value="Polyferredoxin-like_ET"/>
</dbReference>
<dbReference type="AlphaFoldDB" id="A0A173UMI0"/>
<proteinExistence type="predicted"/>
<evidence type="ECO:0000259" key="4">
    <source>
        <dbReference type="PROSITE" id="PS51379"/>
    </source>
</evidence>
<dbReference type="GO" id="GO:0046872">
    <property type="term" value="F:metal ion binding"/>
    <property type="evidence" value="ECO:0007669"/>
    <property type="project" value="UniProtKB-KW"/>
</dbReference>
<gene>
    <name evidence="5" type="ORF">ERS852420_03051</name>
</gene>
<evidence type="ECO:0000256" key="1">
    <source>
        <dbReference type="ARBA" id="ARBA00022723"/>
    </source>
</evidence>
<dbReference type="PROSITE" id="PS00198">
    <property type="entry name" value="4FE4S_FER_1"/>
    <property type="match status" value="1"/>
</dbReference>
<name>A0A173UMI0_9FIRM</name>
<keyword evidence="1" id="KW-0479">Metal-binding</keyword>
<dbReference type="RefSeq" id="WP_055263927.1">
    <property type="nucleotide sequence ID" value="NZ_CYXV01000015.1"/>
</dbReference>
<evidence type="ECO:0000256" key="3">
    <source>
        <dbReference type="ARBA" id="ARBA00023014"/>
    </source>
</evidence>
<dbReference type="PANTHER" id="PTHR43193">
    <property type="match status" value="1"/>
</dbReference>
<dbReference type="Gene3D" id="3.30.70.20">
    <property type="match status" value="1"/>
</dbReference>
<evidence type="ECO:0000256" key="2">
    <source>
        <dbReference type="ARBA" id="ARBA00023004"/>
    </source>
</evidence>
<dbReference type="Pfam" id="PF12838">
    <property type="entry name" value="Fer4_7"/>
    <property type="match status" value="1"/>
</dbReference>
<dbReference type="Proteomes" id="UP000095495">
    <property type="component" value="Unassembled WGS sequence"/>
</dbReference>
<dbReference type="InterPro" id="IPR017900">
    <property type="entry name" value="4Fe4S_Fe_S_CS"/>
</dbReference>
<dbReference type="InterPro" id="IPR007525">
    <property type="entry name" value="FrhB_FdhB_C"/>
</dbReference>
<dbReference type="SUPFAM" id="SSF54862">
    <property type="entry name" value="4Fe-4S ferredoxins"/>
    <property type="match status" value="1"/>
</dbReference>
<evidence type="ECO:0000313" key="5">
    <source>
        <dbReference type="EMBL" id="CUN15225.1"/>
    </source>
</evidence>
<dbReference type="GO" id="GO:0051536">
    <property type="term" value="F:iron-sulfur cluster binding"/>
    <property type="evidence" value="ECO:0007669"/>
    <property type="project" value="UniProtKB-KW"/>
</dbReference>
<evidence type="ECO:0000313" key="6">
    <source>
        <dbReference type="Proteomes" id="UP000095495"/>
    </source>
</evidence>
<dbReference type="InterPro" id="IPR007516">
    <property type="entry name" value="Co_F420_Hydgase/DH_bsu_N"/>
</dbReference>
<accession>A0A173UMI0</accession>
<keyword evidence="3" id="KW-0411">Iron-sulfur</keyword>
<protein>
    <submittedName>
        <fullName evidence="5">NADH dehydrogenase subunit I</fullName>
    </submittedName>
</protein>